<comment type="similarity">
    <text evidence="1">Belongs to the major facilitator superfamily.</text>
</comment>
<feature type="transmembrane region" description="Helical" evidence="3">
    <location>
        <begin position="446"/>
        <end position="468"/>
    </location>
</feature>
<feature type="transmembrane region" description="Helical" evidence="3">
    <location>
        <begin position="220"/>
        <end position="239"/>
    </location>
</feature>
<feature type="transmembrane region" description="Helical" evidence="3">
    <location>
        <begin position="33"/>
        <end position="54"/>
    </location>
</feature>
<proteinExistence type="inferred from homology"/>
<feature type="transmembrane region" description="Helical" evidence="3">
    <location>
        <begin position="179"/>
        <end position="200"/>
    </location>
</feature>
<keyword evidence="3" id="KW-0472">Membrane</keyword>
<dbReference type="CDD" id="cd17491">
    <property type="entry name" value="MFS_MFSD12"/>
    <property type="match status" value="1"/>
</dbReference>
<keyword evidence="3" id="KW-0812">Transmembrane</keyword>
<feature type="transmembrane region" description="Helical" evidence="3">
    <location>
        <begin position="404"/>
        <end position="425"/>
    </location>
</feature>
<evidence type="ECO:0000256" key="2">
    <source>
        <dbReference type="SAM" id="MobiDB-lite"/>
    </source>
</evidence>
<feature type="transmembrane region" description="Helical" evidence="3">
    <location>
        <begin position="108"/>
        <end position="127"/>
    </location>
</feature>
<evidence type="ECO:0000256" key="3">
    <source>
        <dbReference type="SAM" id="Phobius"/>
    </source>
</evidence>
<evidence type="ECO:0008006" key="6">
    <source>
        <dbReference type="Google" id="ProtNLM"/>
    </source>
</evidence>
<keyword evidence="5" id="KW-1185">Reference proteome</keyword>
<dbReference type="FunFam" id="1.20.1250.20:FF:000431">
    <property type="entry name" value="Predicted protein"/>
    <property type="match status" value="1"/>
</dbReference>
<gene>
    <name evidence="4" type="ORF">TCAL_08125</name>
</gene>
<feature type="transmembrane region" description="Helical" evidence="3">
    <location>
        <begin position="66"/>
        <end position="88"/>
    </location>
</feature>
<dbReference type="SUPFAM" id="SSF103473">
    <property type="entry name" value="MFS general substrate transporter"/>
    <property type="match status" value="1"/>
</dbReference>
<reference evidence="4 5" key="1">
    <citation type="journal article" date="2018" name="Nat. Ecol. Evol.">
        <title>Genomic signatures of mitonuclear coevolution across populations of Tigriopus californicus.</title>
        <authorList>
            <person name="Barreto F.S."/>
            <person name="Watson E.T."/>
            <person name="Lima T.G."/>
            <person name="Willett C.S."/>
            <person name="Edmands S."/>
            <person name="Li W."/>
            <person name="Burton R.S."/>
        </authorList>
    </citation>
    <scope>NUCLEOTIDE SEQUENCE [LARGE SCALE GENOMIC DNA]</scope>
    <source>
        <strain evidence="4 5">San Diego</strain>
    </source>
</reference>
<evidence type="ECO:0000313" key="5">
    <source>
        <dbReference type="Proteomes" id="UP000318571"/>
    </source>
</evidence>
<feature type="transmembrane region" description="Helical" evidence="3">
    <location>
        <begin position="370"/>
        <end position="392"/>
    </location>
</feature>
<dbReference type="Gene3D" id="1.20.1250.20">
    <property type="entry name" value="MFS general substrate transporter like domains"/>
    <property type="match status" value="2"/>
</dbReference>
<dbReference type="PANTHER" id="PTHR11328">
    <property type="entry name" value="MAJOR FACILITATOR SUPERFAMILY DOMAIN-CONTAINING PROTEIN"/>
    <property type="match status" value="1"/>
</dbReference>
<evidence type="ECO:0000313" key="4">
    <source>
        <dbReference type="EMBL" id="TRY78511.1"/>
    </source>
</evidence>
<dbReference type="AlphaFoldDB" id="A0A553PLF0"/>
<keyword evidence="3" id="KW-1133">Transmembrane helix</keyword>
<dbReference type="InterPro" id="IPR036259">
    <property type="entry name" value="MFS_trans_sf"/>
</dbReference>
<dbReference type="Proteomes" id="UP000318571">
    <property type="component" value="Chromosome 11"/>
</dbReference>
<dbReference type="GO" id="GO:0008643">
    <property type="term" value="P:carbohydrate transport"/>
    <property type="evidence" value="ECO:0007669"/>
    <property type="project" value="InterPro"/>
</dbReference>
<dbReference type="OMA" id="GLYTAWM"/>
<dbReference type="Pfam" id="PF13347">
    <property type="entry name" value="MFS_2"/>
    <property type="match status" value="1"/>
</dbReference>
<dbReference type="EMBL" id="VCGU01000003">
    <property type="protein sequence ID" value="TRY78511.1"/>
    <property type="molecule type" value="Genomic_DNA"/>
</dbReference>
<dbReference type="PANTHER" id="PTHR11328:SF28">
    <property type="entry name" value="MAJOR FACILITATOR SUPERFAMILY DOMAIN-CONTAINING PROTEIN 12"/>
    <property type="match status" value="1"/>
</dbReference>
<feature type="transmembrane region" description="Helical" evidence="3">
    <location>
        <begin position="273"/>
        <end position="295"/>
    </location>
</feature>
<feature type="transmembrane region" description="Helical" evidence="3">
    <location>
        <begin position="339"/>
        <end position="358"/>
    </location>
</feature>
<sequence length="505" mass="55527">MSLDHEEASTYWTSMADSGPAPAPPRLRRSQKVGYALGHVLNDLCSSMWFTYLLLYFHKVIRFDNFYSGVVLFTGQMADGLATPFVGYFSDQGDDLTLCHKYGKRKSWHLVGTLSVLASFPFIFLRCIGCQTADDEAQLVYYAAFVIIFQFGWAATQISHLSLIPDLTDCQNERTGLTAYRYGATVLSSISIYLITWLFLGTAGGDDMIGPEDDVQFRNIMLCAVGLGAAASALFHYLVQEDPHQENRLNGSVRPDGTFHRRMLVLDWFKEPTFYLVGLVYLSTRLFVNLTQAYIPLYLQVTLQLPSTFVAVIPLVMYVSGLATSIAMKWVNRVVGRKLTFILGCLIGVIGCIWIKVGCQMNTNGVGIEIYGVAVVVGVGGSTMLITSLSSTADLIGINNDSGAFVYGAMSLLDKISNGVAVIVIQQFIPSNTDTCILCREYFRDILFFVCGGAALLGALSMAGLYPFTLGQRARDLRARAYESLPGNSYPEIGASSEEREPILS</sequence>
<feature type="transmembrane region" description="Helical" evidence="3">
    <location>
        <begin position="139"/>
        <end position="159"/>
    </location>
</feature>
<dbReference type="GO" id="GO:0015293">
    <property type="term" value="F:symporter activity"/>
    <property type="evidence" value="ECO:0007669"/>
    <property type="project" value="InterPro"/>
</dbReference>
<dbReference type="InterPro" id="IPR039672">
    <property type="entry name" value="MFS_2"/>
</dbReference>
<feature type="transmembrane region" description="Helical" evidence="3">
    <location>
        <begin position="307"/>
        <end position="327"/>
    </location>
</feature>
<dbReference type="STRING" id="6832.A0A553PLF0"/>
<name>A0A553PLF0_TIGCA</name>
<evidence type="ECO:0000256" key="1">
    <source>
        <dbReference type="ARBA" id="ARBA00008335"/>
    </source>
</evidence>
<protein>
    <recommendedName>
        <fullName evidence="6">Major facilitator superfamily (MFS) profile domain-containing protein</fullName>
    </recommendedName>
</protein>
<feature type="region of interest" description="Disordered" evidence="2">
    <location>
        <begin position="1"/>
        <end position="25"/>
    </location>
</feature>
<comment type="caution">
    <text evidence="4">The sequence shown here is derived from an EMBL/GenBank/DDBJ whole genome shotgun (WGS) entry which is preliminary data.</text>
</comment>
<dbReference type="GO" id="GO:0005886">
    <property type="term" value="C:plasma membrane"/>
    <property type="evidence" value="ECO:0007669"/>
    <property type="project" value="TreeGrafter"/>
</dbReference>
<accession>A0A553PLF0</accession>
<organism evidence="4 5">
    <name type="scientific">Tigriopus californicus</name>
    <name type="common">Marine copepod</name>
    <dbReference type="NCBI Taxonomy" id="6832"/>
    <lineage>
        <taxon>Eukaryota</taxon>
        <taxon>Metazoa</taxon>
        <taxon>Ecdysozoa</taxon>
        <taxon>Arthropoda</taxon>
        <taxon>Crustacea</taxon>
        <taxon>Multicrustacea</taxon>
        <taxon>Hexanauplia</taxon>
        <taxon>Copepoda</taxon>
        <taxon>Harpacticoida</taxon>
        <taxon>Harpacticidae</taxon>
        <taxon>Tigriopus</taxon>
    </lineage>
</organism>